<reference evidence="1" key="1">
    <citation type="journal article" date="2021" name="New Phytol.">
        <title>Evolutionary innovations through gain and loss of genes in the ectomycorrhizal Boletales.</title>
        <authorList>
            <person name="Wu G."/>
            <person name="Miyauchi S."/>
            <person name="Morin E."/>
            <person name="Kuo A."/>
            <person name="Drula E."/>
            <person name="Varga T."/>
            <person name="Kohler A."/>
            <person name="Feng B."/>
            <person name="Cao Y."/>
            <person name="Lipzen A."/>
            <person name="Daum C."/>
            <person name="Hundley H."/>
            <person name="Pangilinan J."/>
            <person name="Johnson J."/>
            <person name="Barry K."/>
            <person name="LaButti K."/>
            <person name="Ng V."/>
            <person name="Ahrendt S."/>
            <person name="Min B."/>
            <person name="Choi I.G."/>
            <person name="Park H."/>
            <person name="Plett J.M."/>
            <person name="Magnuson J."/>
            <person name="Spatafora J.W."/>
            <person name="Nagy L.G."/>
            <person name="Henrissat B."/>
            <person name="Grigoriev I.V."/>
            <person name="Yang Z.L."/>
            <person name="Xu J."/>
            <person name="Martin F.M."/>
        </authorList>
    </citation>
    <scope>NUCLEOTIDE SEQUENCE</scope>
    <source>
        <strain evidence="1">ATCC 28755</strain>
    </source>
</reference>
<dbReference type="EMBL" id="MU267965">
    <property type="protein sequence ID" value="KAH7906877.1"/>
    <property type="molecule type" value="Genomic_DNA"/>
</dbReference>
<comment type="caution">
    <text evidence="1">The sequence shown here is derived from an EMBL/GenBank/DDBJ whole genome shotgun (WGS) entry which is preliminary data.</text>
</comment>
<proteinExistence type="predicted"/>
<protein>
    <submittedName>
        <fullName evidence="1">Uncharacterized protein</fullName>
    </submittedName>
</protein>
<organism evidence="1 2">
    <name type="scientific">Hygrophoropsis aurantiaca</name>
    <dbReference type="NCBI Taxonomy" id="72124"/>
    <lineage>
        <taxon>Eukaryota</taxon>
        <taxon>Fungi</taxon>
        <taxon>Dikarya</taxon>
        <taxon>Basidiomycota</taxon>
        <taxon>Agaricomycotina</taxon>
        <taxon>Agaricomycetes</taxon>
        <taxon>Agaricomycetidae</taxon>
        <taxon>Boletales</taxon>
        <taxon>Coniophorineae</taxon>
        <taxon>Hygrophoropsidaceae</taxon>
        <taxon>Hygrophoropsis</taxon>
    </lineage>
</organism>
<keyword evidence="2" id="KW-1185">Reference proteome</keyword>
<sequence>MNGSTRALTELDPETLSILLKRLHPWINNFNDLILFLLQCNMDIKYIGSGEAAKALVYYVTDYISKTDLQTHVGLAALIKIEV</sequence>
<name>A0ACB8A1P0_9AGAM</name>
<dbReference type="Proteomes" id="UP000790377">
    <property type="component" value="Unassembled WGS sequence"/>
</dbReference>
<accession>A0ACB8A1P0</accession>
<evidence type="ECO:0000313" key="1">
    <source>
        <dbReference type="EMBL" id="KAH7906877.1"/>
    </source>
</evidence>
<evidence type="ECO:0000313" key="2">
    <source>
        <dbReference type="Proteomes" id="UP000790377"/>
    </source>
</evidence>
<gene>
    <name evidence="1" type="ORF">BJ138DRAFT_1137801</name>
</gene>